<proteinExistence type="predicted"/>
<dbReference type="InterPro" id="IPR011335">
    <property type="entry name" value="Restrct_endonuc-II-like"/>
</dbReference>
<dbReference type="PANTHER" id="PTHR30015">
    <property type="entry name" value="MRR RESTRICTION SYSTEM PROTEIN"/>
    <property type="match status" value="1"/>
</dbReference>
<dbReference type="Proteomes" id="UP000662572">
    <property type="component" value="Unassembled WGS sequence"/>
</dbReference>
<dbReference type="AlphaFoldDB" id="A0A918Q4Y9"/>
<dbReference type="InterPro" id="IPR052906">
    <property type="entry name" value="Type_IV_Methyl-Rstrct_Enzyme"/>
</dbReference>
<sequence>MDKTIIVQCKRCAHLFEVDGDDLNVQQDGADERGMGLEVFYHGAIGAHCPQCRSPFEIEYEASEYPVGMPNYAEYHPTGVTIVKGVPLVDFSFHDEDYDYETVDKSESGLIVPERKLIVGHLNDGVAELILEIKKRHNLIHDIDPRQFEEIIAHVFKNNGFVVDLTKRSRDGGRDVIALRNDMGIPCKYIIECKKYAPQNKVGVGLVRSLFGVQMNEGANKAILATTSEFTAGAKKFAATKHTAEWFLDLKDYNHVMDWILKDQG</sequence>
<comment type="caution">
    <text evidence="2">The sequence shown here is derived from an EMBL/GenBank/DDBJ whole genome shotgun (WGS) entry which is preliminary data.</text>
</comment>
<keyword evidence="3" id="KW-1185">Reference proteome</keyword>
<evidence type="ECO:0000259" key="1">
    <source>
        <dbReference type="Pfam" id="PF04471"/>
    </source>
</evidence>
<evidence type="ECO:0000313" key="2">
    <source>
        <dbReference type="EMBL" id="GGZ32232.1"/>
    </source>
</evidence>
<reference evidence="2" key="1">
    <citation type="journal article" date="2014" name="Int. J. Syst. Evol. Microbiol.">
        <title>Complete genome sequence of Corynebacterium casei LMG S-19264T (=DSM 44701T), isolated from a smear-ripened cheese.</title>
        <authorList>
            <consortium name="US DOE Joint Genome Institute (JGI-PGF)"/>
            <person name="Walter F."/>
            <person name="Albersmeier A."/>
            <person name="Kalinowski J."/>
            <person name="Ruckert C."/>
        </authorList>
    </citation>
    <scope>NUCLEOTIDE SEQUENCE</scope>
    <source>
        <strain evidence="2">KCTC 32296</strain>
    </source>
</reference>
<reference evidence="2" key="2">
    <citation type="submission" date="2020-09" db="EMBL/GenBank/DDBJ databases">
        <authorList>
            <person name="Sun Q."/>
            <person name="Kim S."/>
        </authorList>
    </citation>
    <scope>NUCLEOTIDE SEQUENCE</scope>
    <source>
        <strain evidence="2">KCTC 32296</strain>
    </source>
</reference>
<dbReference type="InterPro" id="IPR011856">
    <property type="entry name" value="tRNA_endonuc-like_dom_sf"/>
</dbReference>
<organism evidence="2 3">
    <name type="scientific">Asticcacaulis endophyticus</name>
    <dbReference type="NCBI Taxonomy" id="1395890"/>
    <lineage>
        <taxon>Bacteria</taxon>
        <taxon>Pseudomonadati</taxon>
        <taxon>Pseudomonadota</taxon>
        <taxon>Alphaproteobacteria</taxon>
        <taxon>Caulobacterales</taxon>
        <taxon>Caulobacteraceae</taxon>
        <taxon>Asticcacaulis</taxon>
    </lineage>
</organism>
<accession>A0A918Q4Y9</accession>
<feature type="domain" description="Restriction endonuclease type IV Mrr" evidence="1">
    <location>
        <begin position="141"/>
        <end position="242"/>
    </location>
</feature>
<dbReference type="RefSeq" id="WP_189486128.1">
    <property type="nucleotide sequence ID" value="NZ_BMZB01000002.1"/>
</dbReference>
<dbReference type="GO" id="GO:0009307">
    <property type="term" value="P:DNA restriction-modification system"/>
    <property type="evidence" value="ECO:0007669"/>
    <property type="project" value="InterPro"/>
</dbReference>
<dbReference type="Pfam" id="PF04471">
    <property type="entry name" value="Mrr_cat"/>
    <property type="match status" value="1"/>
</dbReference>
<name>A0A918Q4Y9_9CAUL</name>
<dbReference type="SUPFAM" id="SSF52980">
    <property type="entry name" value="Restriction endonuclease-like"/>
    <property type="match status" value="1"/>
</dbReference>
<dbReference type="Gene3D" id="3.40.1350.10">
    <property type="match status" value="1"/>
</dbReference>
<dbReference type="GO" id="GO:0015666">
    <property type="term" value="F:restriction endodeoxyribonuclease activity"/>
    <property type="evidence" value="ECO:0007669"/>
    <property type="project" value="TreeGrafter"/>
</dbReference>
<protein>
    <recommendedName>
        <fullName evidence="1">Restriction endonuclease type IV Mrr domain-containing protein</fullName>
    </recommendedName>
</protein>
<dbReference type="EMBL" id="BMZB01000002">
    <property type="protein sequence ID" value="GGZ32232.1"/>
    <property type="molecule type" value="Genomic_DNA"/>
</dbReference>
<gene>
    <name evidence="2" type="ORF">GCM10011273_17900</name>
</gene>
<dbReference type="InterPro" id="IPR007560">
    <property type="entry name" value="Restrct_endonuc_IV_Mrr"/>
</dbReference>
<evidence type="ECO:0000313" key="3">
    <source>
        <dbReference type="Proteomes" id="UP000662572"/>
    </source>
</evidence>
<dbReference type="PANTHER" id="PTHR30015:SF6">
    <property type="entry name" value="SLL1429 PROTEIN"/>
    <property type="match status" value="1"/>
</dbReference>
<dbReference type="GO" id="GO:0003677">
    <property type="term" value="F:DNA binding"/>
    <property type="evidence" value="ECO:0007669"/>
    <property type="project" value="InterPro"/>
</dbReference>